<dbReference type="Gene3D" id="1.10.260.40">
    <property type="entry name" value="lambda repressor-like DNA-binding domains"/>
    <property type="match status" value="1"/>
</dbReference>
<accession>A0A6J7WBX4</accession>
<dbReference type="Pfam" id="PF07022">
    <property type="entry name" value="Phage_CI_repr"/>
    <property type="match status" value="1"/>
</dbReference>
<dbReference type="CDD" id="cd00093">
    <property type="entry name" value="HTH_XRE"/>
    <property type="match status" value="1"/>
</dbReference>
<dbReference type="SUPFAM" id="SSF47413">
    <property type="entry name" value="lambda repressor-like DNA-binding domains"/>
    <property type="match status" value="1"/>
</dbReference>
<dbReference type="GO" id="GO:0045892">
    <property type="term" value="P:negative regulation of DNA-templated transcription"/>
    <property type="evidence" value="ECO:0007669"/>
    <property type="project" value="InterPro"/>
</dbReference>
<reference evidence="2" key="1">
    <citation type="submission" date="2020-05" db="EMBL/GenBank/DDBJ databases">
        <authorList>
            <person name="Chiriac C."/>
            <person name="Salcher M."/>
            <person name="Ghai R."/>
            <person name="Kavagutti S V."/>
        </authorList>
    </citation>
    <scope>NUCLEOTIDE SEQUENCE</scope>
</reference>
<dbReference type="GO" id="GO:0003677">
    <property type="term" value="F:DNA binding"/>
    <property type="evidence" value="ECO:0007669"/>
    <property type="project" value="InterPro"/>
</dbReference>
<dbReference type="EMBL" id="LR798223">
    <property type="protein sequence ID" value="CAB5195032.1"/>
    <property type="molecule type" value="Genomic_DNA"/>
</dbReference>
<proteinExistence type="predicted"/>
<dbReference type="PROSITE" id="PS50943">
    <property type="entry name" value="HTH_CROC1"/>
    <property type="match status" value="1"/>
</dbReference>
<sequence>MKLLDTVKERYSIKNDAELSRTLDVPPPTISKIRSGRVNVSADMILRIHECLGMPVADIRALL</sequence>
<organism evidence="2">
    <name type="scientific">uncultured Caudovirales phage</name>
    <dbReference type="NCBI Taxonomy" id="2100421"/>
    <lineage>
        <taxon>Viruses</taxon>
        <taxon>Duplodnaviria</taxon>
        <taxon>Heunggongvirae</taxon>
        <taxon>Uroviricota</taxon>
        <taxon>Caudoviricetes</taxon>
        <taxon>Peduoviridae</taxon>
        <taxon>Maltschvirus</taxon>
        <taxon>Maltschvirus maltsch</taxon>
    </lineage>
</organism>
<dbReference type="InterPro" id="IPR001387">
    <property type="entry name" value="Cro/C1-type_HTH"/>
</dbReference>
<name>A0A6J7WBX4_9CAUD</name>
<evidence type="ECO:0000259" key="1">
    <source>
        <dbReference type="PROSITE" id="PS50943"/>
    </source>
</evidence>
<gene>
    <name evidence="2" type="ORF">UFOVP177_53</name>
</gene>
<dbReference type="InterPro" id="IPR010982">
    <property type="entry name" value="Lambda_DNA-bd_dom_sf"/>
</dbReference>
<feature type="domain" description="HTH cro/C1-type" evidence="1">
    <location>
        <begin position="17"/>
        <end position="59"/>
    </location>
</feature>
<dbReference type="InterPro" id="IPR010744">
    <property type="entry name" value="Phage_CI_N"/>
</dbReference>
<protein>
    <submittedName>
        <fullName evidence="2">HTH_XRE domain containing protein</fullName>
    </submittedName>
</protein>
<evidence type="ECO:0000313" key="2">
    <source>
        <dbReference type="EMBL" id="CAB5195032.1"/>
    </source>
</evidence>